<keyword evidence="3" id="KW-0238">DNA-binding</keyword>
<sequence length="353" mass="39151">MRSRQKKPTIYDLSMLSGHSPSTVSAVMNGTWQKRRISERTAAAIQDLAEQHAYKANRQAQGLKSSRSGLIGLLLPLYDSRFFSAMAQAFEAQVRLRGLCPVVVSGNRDPEEEHATISTLISYSIESLFICGATDPDGLHELCQAAGLPHVNIDLPGTRASSVTSDNFAGGQLLTEAIIRHFQNSGVKPPSGRELMLLGGRDDDATRERIRGFHAAKRKHLGDDPEDCVRMTSYSADNTRQALEELYAKRGRLPRALFINSSINLEGLLRFMAEHPQVNYADLVVGCYDYDPFASFLPFPVIMIRQNVDAMLKKAFDILDNPPERPILYRVTPELITPRTALPGPLDVLKQFA</sequence>
<dbReference type="GO" id="GO:0000976">
    <property type="term" value="F:transcription cis-regulatory region binding"/>
    <property type="evidence" value="ECO:0007669"/>
    <property type="project" value="TreeGrafter"/>
</dbReference>
<reference evidence="6" key="1">
    <citation type="journal article" date="2014" name="Int. J. Syst. Evol. Microbiol.">
        <title>Complete genome sequence of Corynebacterium casei LMG S-19264T (=DSM 44701T), isolated from a smear-ripened cheese.</title>
        <authorList>
            <consortium name="US DOE Joint Genome Institute (JGI-PGF)"/>
            <person name="Walter F."/>
            <person name="Albersmeier A."/>
            <person name="Kalinowski J."/>
            <person name="Ruckert C."/>
        </authorList>
    </citation>
    <scope>NUCLEOTIDE SEQUENCE</scope>
    <source>
        <strain evidence="6">CGMCC 1.15320</strain>
    </source>
</reference>
<keyword evidence="7" id="KW-1185">Reference proteome</keyword>
<keyword evidence="1" id="KW-0678">Repressor</keyword>
<organism evidence="6 7">
    <name type="scientific">Nitratireductor aestuarii</name>
    <dbReference type="NCBI Taxonomy" id="1735103"/>
    <lineage>
        <taxon>Bacteria</taxon>
        <taxon>Pseudomonadati</taxon>
        <taxon>Pseudomonadota</taxon>
        <taxon>Alphaproteobacteria</taxon>
        <taxon>Hyphomicrobiales</taxon>
        <taxon>Phyllobacteriaceae</taxon>
        <taxon>Nitratireductor</taxon>
    </lineage>
</organism>
<proteinExistence type="predicted"/>
<dbReference type="RefSeq" id="WP_188721618.1">
    <property type="nucleotide sequence ID" value="NZ_BMIF01000008.1"/>
</dbReference>
<dbReference type="SUPFAM" id="SSF53822">
    <property type="entry name" value="Periplasmic binding protein-like I"/>
    <property type="match status" value="1"/>
</dbReference>
<dbReference type="SUPFAM" id="SSF47413">
    <property type="entry name" value="lambda repressor-like DNA-binding domains"/>
    <property type="match status" value="1"/>
</dbReference>
<dbReference type="PANTHER" id="PTHR30146:SF45">
    <property type="entry name" value="CATABOLITE REPRESSOR_ACTIVATOR"/>
    <property type="match status" value="1"/>
</dbReference>
<evidence type="ECO:0000313" key="6">
    <source>
        <dbReference type="EMBL" id="GGA71848.1"/>
    </source>
</evidence>
<evidence type="ECO:0000256" key="4">
    <source>
        <dbReference type="ARBA" id="ARBA00023163"/>
    </source>
</evidence>
<dbReference type="InterPro" id="IPR025997">
    <property type="entry name" value="SBP_2_dom"/>
</dbReference>
<dbReference type="InterPro" id="IPR010982">
    <property type="entry name" value="Lambda_DNA-bd_dom_sf"/>
</dbReference>
<dbReference type="EMBL" id="BMIF01000008">
    <property type="protein sequence ID" value="GGA71848.1"/>
    <property type="molecule type" value="Genomic_DNA"/>
</dbReference>
<evidence type="ECO:0000313" key="7">
    <source>
        <dbReference type="Proteomes" id="UP000636264"/>
    </source>
</evidence>
<dbReference type="Gene3D" id="1.10.260.40">
    <property type="entry name" value="lambda repressor-like DNA-binding domains"/>
    <property type="match status" value="1"/>
</dbReference>
<keyword evidence="4" id="KW-0804">Transcription</keyword>
<feature type="domain" description="HTH lacI-type" evidence="5">
    <location>
        <begin position="8"/>
        <end position="65"/>
    </location>
</feature>
<dbReference type="Proteomes" id="UP000636264">
    <property type="component" value="Unassembled WGS sequence"/>
</dbReference>
<comment type="caution">
    <text evidence="6">The sequence shown here is derived from an EMBL/GenBank/DDBJ whole genome shotgun (WGS) entry which is preliminary data.</text>
</comment>
<protein>
    <submittedName>
        <fullName evidence="6">LacI family transcriptional regulator</fullName>
    </submittedName>
</protein>
<gene>
    <name evidence="6" type="ORF">GCM10011385_27110</name>
</gene>
<dbReference type="InterPro" id="IPR000843">
    <property type="entry name" value="HTH_LacI"/>
</dbReference>
<keyword evidence="2" id="KW-0805">Transcription regulation</keyword>
<dbReference type="CDD" id="cd06274">
    <property type="entry name" value="PBP1_FruR"/>
    <property type="match status" value="1"/>
</dbReference>
<reference evidence="6" key="2">
    <citation type="submission" date="2020-09" db="EMBL/GenBank/DDBJ databases">
        <authorList>
            <person name="Sun Q."/>
            <person name="Zhou Y."/>
        </authorList>
    </citation>
    <scope>NUCLEOTIDE SEQUENCE</scope>
    <source>
        <strain evidence="6">CGMCC 1.15320</strain>
    </source>
</reference>
<dbReference type="SMART" id="SM00354">
    <property type="entry name" value="HTH_LACI"/>
    <property type="match status" value="1"/>
</dbReference>
<dbReference type="GO" id="GO:0003700">
    <property type="term" value="F:DNA-binding transcription factor activity"/>
    <property type="evidence" value="ECO:0007669"/>
    <property type="project" value="TreeGrafter"/>
</dbReference>
<dbReference type="InterPro" id="IPR028082">
    <property type="entry name" value="Peripla_BP_I"/>
</dbReference>
<name>A0A916RUL3_9HYPH</name>
<dbReference type="PANTHER" id="PTHR30146">
    <property type="entry name" value="LACI-RELATED TRANSCRIPTIONAL REPRESSOR"/>
    <property type="match status" value="1"/>
</dbReference>
<evidence type="ECO:0000256" key="2">
    <source>
        <dbReference type="ARBA" id="ARBA00023015"/>
    </source>
</evidence>
<dbReference type="PROSITE" id="PS50932">
    <property type="entry name" value="HTH_LACI_2"/>
    <property type="match status" value="1"/>
</dbReference>
<dbReference type="Pfam" id="PF13407">
    <property type="entry name" value="Peripla_BP_4"/>
    <property type="match status" value="1"/>
</dbReference>
<dbReference type="Gene3D" id="3.40.50.2300">
    <property type="match status" value="2"/>
</dbReference>
<evidence type="ECO:0000256" key="1">
    <source>
        <dbReference type="ARBA" id="ARBA00022491"/>
    </source>
</evidence>
<evidence type="ECO:0000256" key="3">
    <source>
        <dbReference type="ARBA" id="ARBA00023125"/>
    </source>
</evidence>
<dbReference type="AlphaFoldDB" id="A0A916RUL3"/>
<evidence type="ECO:0000259" key="5">
    <source>
        <dbReference type="PROSITE" id="PS50932"/>
    </source>
</evidence>
<accession>A0A916RUL3</accession>